<name>A0ABU7Q9K3_9ACTN</name>
<protein>
    <recommendedName>
        <fullName evidence="3">Transposase</fullName>
    </recommendedName>
</protein>
<keyword evidence="2" id="KW-1185">Reference proteome</keyword>
<dbReference type="Proteomes" id="UP001354709">
    <property type="component" value="Unassembled WGS sequence"/>
</dbReference>
<gene>
    <name evidence="1" type="ORF">V2J94_40555</name>
</gene>
<organism evidence="1 2">
    <name type="scientific">Streptomyces asiaticus subsp. ignotus</name>
    <dbReference type="NCBI Taxonomy" id="3098222"/>
    <lineage>
        <taxon>Bacteria</taxon>
        <taxon>Bacillati</taxon>
        <taxon>Actinomycetota</taxon>
        <taxon>Actinomycetes</taxon>
        <taxon>Kitasatosporales</taxon>
        <taxon>Streptomycetaceae</taxon>
        <taxon>Streptomyces</taxon>
        <taxon>Streptomyces violaceusniger group</taxon>
    </lineage>
</organism>
<sequence length="48" mass="5237">MPHDLHGEVIGKHRARTMVESIWTSQSMSPAVSAWAWSCCGARVNTGP</sequence>
<evidence type="ECO:0000313" key="2">
    <source>
        <dbReference type="Proteomes" id="UP001354709"/>
    </source>
</evidence>
<proteinExistence type="predicted"/>
<evidence type="ECO:0000313" key="1">
    <source>
        <dbReference type="EMBL" id="MEE4598077.1"/>
    </source>
</evidence>
<accession>A0ABU7Q9K3</accession>
<comment type="caution">
    <text evidence="1">The sequence shown here is derived from an EMBL/GenBank/DDBJ whole genome shotgun (WGS) entry which is preliminary data.</text>
</comment>
<dbReference type="RefSeq" id="WP_330815108.1">
    <property type="nucleotide sequence ID" value="NZ_JAZBJO010000043.1"/>
</dbReference>
<dbReference type="EMBL" id="JAZBJO010000043">
    <property type="protein sequence ID" value="MEE4598077.1"/>
    <property type="molecule type" value="Genomic_DNA"/>
</dbReference>
<reference evidence="1 2" key="1">
    <citation type="submission" date="2023-11" db="EMBL/GenBank/DDBJ databases">
        <title>30 novel species of actinomycetes from the DSMZ collection.</title>
        <authorList>
            <person name="Nouioui I."/>
        </authorList>
    </citation>
    <scope>NUCLEOTIDE SEQUENCE [LARGE SCALE GENOMIC DNA]</scope>
    <source>
        <strain evidence="1 2">DSM 41524</strain>
    </source>
</reference>
<evidence type="ECO:0008006" key="3">
    <source>
        <dbReference type="Google" id="ProtNLM"/>
    </source>
</evidence>